<reference evidence="1 2" key="1">
    <citation type="submission" date="2012-12" db="EMBL/GenBank/DDBJ databases">
        <title>Novel taxa of Listeriaceae from agricultural environments in the United States.</title>
        <authorList>
            <person name="den Bakker H.C."/>
            <person name="Allred A."/>
            <person name="Warchocki S."/>
            <person name="Wright E.M."/>
            <person name="Burrell A."/>
            <person name="Nightingale K.K."/>
            <person name="Kephart D."/>
            <person name="Wiedmann M."/>
        </authorList>
    </citation>
    <scope>NUCLEOTIDE SEQUENCE [LARGE SCALE GENOMIC DNA]</scope>
    <source>
        <strain evidence="1 2">FSL S10-1203</strain>
    </source>
</reference>
<organism evidence="1 2">
    <name type="scientific">Listeria fleischmannii FSL S10-1203</name>
    <dbReference type="NCBI Taxonomy" id="1265822"/>
    <lineage>
        <taxon>Bacteria</taxon>
        <taxon>Bacillati</taxon>
        <taxon>Bacillota</taxon>
        <taxon>Bacilli</taxon>
        <taxon>Bacillales</taxon>
        <taxon>Listeriaceae</taxon>
        <taxon>Listeria</taxon>
    </lineage>
</organism>
<accession>W7DF73</accession>
<comment type="caution">
    <text evidence="1">The sequence shown here is derived from an EMBL/GenBank/DDBJ whole genome shotgun (WGS) entry which is preliminary data.</text>
</comment>
<dbReference type="AlphaFoldDB" id="W7DF73"/>
<dbReference type="EMBL" id="AODM01000062">
    <property type="protein sequence ID" value="EUJ47986.1"/>
    <property type="molecule type" value="Genomic_DNA"/>
</dbReference>
<evidence type="ECO:0000313" key="1">
    <source>
        <dbReference type="EMBL" id="EUJ47986.1"/>
    </source>
</evidence>
<evidence type="ECO:0000313" key="2">
    <source>
        <dbReference type="Proteomes" id="UP000019241"/>
    </source>
</evidence>
<proteinExistence type="predicted"/>
<gene>
    <name evidence="1" type="ORF">MCOL2_17722</name>
</gene>
<name>W7DF73_9LIST</name>
<dbReference type="Proteomes" id="UP000019241">
    <property type="component" value="Unassembled WGS sequence"/>
</dbReference>
<dbReference type="PATRIC" id="fig|1265822.4.peg.3601"/>
<dbReference type="RefSeq" id="WP_036064799.1">
    <property type="nucleotide sequence ID" value="NZ_AODM01000062.1"/>
</dbReference>
<sequence length="61" mass="6987">MARKPWKPECTAVTQDGVVHHFDPVTETFDPPVVVPADLHRKLLDGINEIRLRNAREQQDV</sequence>
<protein>
    <submittedName>
        <fullName evidence="1">Uncharacterized protein</fullName>
    </submittedName>
</protein>